<keyword evidence="2" id="KW-1185">Reference proteome</keyword>
<accession>A0ACC7P0C1</accession>
<proteinExistence type="predicted"/>
<protein>
    <submittedName>
        <fullName evidence="1">Uncharacterized protein</fullName>
    </submittedName>
</protein>
<dbReference type="Proteomes" id="UP001631969">
    <property type="component" value="Unassembled WGS sequence"/>
</dbReference>
<gene>
    <name evidence="1" type="ORF">ACI1P1_19235</name>
</gene>
<name>A0ACC7P0C1_9BACL</name>
<comment type="caution">
    <text evidence="1">The sequence shown here is derived from an EMBL/GenBank/DDBJ whole genome shotgun (WGS) entry which is preliminary data.</text>
</comment>
<sequence length="60" mass="6698">MADPQVIATFVIISFCFALVLLLKKDTIAPGFKRGLAIMAVVMVSFSFFLILYSFFTMGR</sequence>
<evidence type="ECO:0000313" key="2">
    <source>
        <dbReference type="Proteomes" id="UP001631969"/>
    </source>
</evidence>
<evidence type="ECO:0000313" key="1">
    <source>
        <dbReference type="EMBL" id="MFM9330438.1"/>
    </source>
</evidence>
<reference evidence="1" key="1">
    <citation type="submission" date="2024-12" db="EMBL/GenBank/DDBJ databases">
        <authorList>
            <person name="Wu N."/>
        </authorList>
    </citation>
    <scope>NUCLEOTIDE SEQUENCE</scope>
    <source>
        <strain evidence="1">P15</strain>
    </source>
</reference>
<organism evidence="1 2">
    <name type="scientific">Paenibacillus mesotrionivorans</name>
    <dbReference type="NCBI Taxonomy" id="3160968"/>
    <lineage>
        <taxon>Bacteria</taxon>
        <taxon>Bacillati</taxon>
        <taxon>Bacillota</taxon>
        <taxon>Bacilli</taxon>
        <taxon>Bacillales</taxon>
        <taxon>Paenibacillaceae</taxon>
        <taxon>Paenibacillus</taxon>
    </lineage>
</organism>
<dbReference type="EMBL" id="JBJURJ010000013">
    <property type="protein sequence ID" value="MFM9330438.1"/>
    <property type="molecule type" value="Genomic_DNA"/>
</dbReference>